<proteinExistence type="predicted"/>
<evidence type="ECO:0000313" key="2">
    <source>
        <dbReference type="EMBL" id="KJL44137.1"/>
    </source>
</evidence>
<keyword evidence="3" id="KW-1185">Reference proteome</keyword>
<accession>A0A0M2HCA6</accession>
<name>A0A0M2HCA6_MICTR</name>
<dbReference type="Proteomes" id="UP000034098">
    <property type="component" value="Unassembled WGS sequence"/>
</dbReference>
<protein>
    <submittedName>
        <fullName evidence="2">Uncharacterized protein</fullName>
    </submittedName>
</protein>
<feature type="region of interest" description="Disordered" evidence="1">
    <location>
        <begin position="1"/>
        <end position="22"/>
    </location>
</feature>
<organism evidence="2 3">
    <name type="scientific">Microbacterium trichothecenolyticum</name>
    <name type="common">Aureobacterium trichothecenolyticum</name>
    <dbReference type="NCBI Taxonomy" id="69370"/>
    <lineage>
        <taxon>Bacteria</taxon>
        <taxon>Bacillati</taxon>
        <taxon>Actinomycetota</taxon>
        <taxon>Actinomycetes</taxon>
        <taxon>Micrococcales</taxon>
        <taxon>Microbacteriaceae</taxon>
        <taxon>Microbacterium</taxon>
    </lineage>
</organism>
<evidence type="ECO:0000256" key="1">
    <source>
        <dbReference type="SAM" id="MobiDB-lite"/>
    </source>
</evidence>
<sequence length="95" mass="10419">MPGWQASGPRTRTAPGLPSAQVPGKLCVLFPPHRGNPRDYSVKWQQPERMARVGAVPYYAATEFEARMCRANPVLIVGGRELRRAGGHVPGPDRD</sequence>
<gene>
    <name evidence="2" type="ORF">RS82_01100</name>
</gene>
<dbReference type="AlphaFoldDB" id="A0A0M2HCA6"/>
<dbReference type="EMBL" id="JYJA01000028">
    <property type="protein sequence ID" value="KJL44137.1"/>
    <property type="molecule type" value="Genomic_DNA"/>
</dbReference>
<reference evidence="2 3" key="1">
    <citation type="submission" date="2015-02" db="EMBL/GenBank/DDBJ databases">
        <title>Draft genome sequences of ten Microbacterium spp. with emphasis on heavy metal contaminated environments.</title>
        <authorList>
            <person name="Corretto E."/>
        </authorList>
    </citation>
    <scope>NUCLEOTIDE SEQUENCE [LARGE SCALE GENOMIC DNA]</scope>
    <source>
        <strain evidence="2 3">DSM 8608</strain>
    </source>
</reference>
<comment type="caution">
    <text evidence="2">The sequence shown here is derived from an EMBL/GenBank/DDBJ whole genome shotgun (WGS) entry which is preliminary data.</text>
</comment>
<evidence type="ECO:0000313" key="3">
    <source>
        <dbReference type="Proteomes" id="UP000034098"/>
    </source>
</evidence>